<name>A0A917FV52_9BACI</name>
<protein>
    <submittedName>
        <fullName evidence="2">Transposase</fullName>
    </submittedName>
</protein>
<dbReference type="AlphaFoldDB" id="A0A917FV52"/>
<dbReference type="GO" id="GO:0006313">
    <property type="term" value="P:DNA transposition"/>
    <property type="evidence" value="ECO:0007669"/>
    <property type="project" value="InterPro"/>
</dbReference>
<sequence length="83" mass="9656">MTYKKYEDDFKRKIVNLYLSGHSVADLSNTHKISTTAIYSWIKTYGKTESTKHQTNLEISKENERLKKEVSILKQAMTILTSK</sequence>
<gene>
    <name evidence="2" type="ORF">GCM10007425_02310</name>
</gene>
<dbReference type="Pfam" id="PF01527">
    <property type="entry name" value="HTH_Tnp_1"/>
    <property type="match status" value="1"/>
</dbReference>
<accession>A0A917FV52</accession>
<dbReference type="Proteomes" id="UP000616608">
    <property type="component" value="Unassembled WGS sequence"/>
</dbReference>
<evidence type="ECO:0000313" key="3">
    <source>
        <dbReference type="Proteomes" id="UP000616608"/>
    </source>
</evidence>
<evidence type="ECO:0000256" key="1">
    <source>
        <dbReference type="SAM" id="Coils"/>
    </source>
</evidence>
<organism evidence="2 3">
    <name type="scientific">Lysinibacillus alkalisoli</name>
    <dbReference type="NCBI Taxonomy" id="1911548"/>
    <lineage>
        <taxon>Bacteria</taxon>
        <taxon>Bacillati</taxon>
        <taxon>Bacillota</taxon>
        <taxon>Bacilli</taxon>
        <taxon>Bacillales</taxon>
        <taxon>Bacillaceae</taxon>
        <taxon>Lysinibacillus</taxon>
    </lineage>
</organism>
<dbReference type="GO" id="GO:0004803">
    <property type="term" value="F:transposase activity"/>
    <property type="evidence" value="ECO:0007669"/>
    <property type="project" value="InterPro"/>
</dbReference>
<feature type="coiled-coil region" evidence="1">
    <location>
        <begin position="56"/>
        <end position="83"/>
    </location>
</feature>
<dbReference type="InterPro" id="IPR002514">
    <property type="entry name" value="Transposase_8"/>
</dbReference>
<reference evidence="2" key="1">
    <citation type="journal article" date="2014" name="Int. J. Syst. Evol. Microbiol.">
        <title>Complete genome sequence of Corynebacterium casei LMG S-19264T (=DSM 44701T), isolated from a smear-ripened cheese.</title>
        <authorList>
            <consortium name="US DOE Joint Genome Institute (JGI-PGF)"/>
            <person name="Walter F."/>
            <person name="Albersmeier A."/>
            <person name="Kalinowski J."/>
            <person name="Ruckert C."/>
        </authorList>
    </citation>
    <scope>NUCLEOTIDE SEQUENCE</scope>
    <source>
        <strain evidence="2">CGMCC 1.15760</strain>
    </source>
</reference>
<dbReference type="GO" id="GO:0003677">
    <property type="term" value="F:DNA binding"/>
    <property type="evidence" value="ECO:0007669"/>
    <property type="project" value="InterPro"/>
</dbReference>
<dbReference type="EMBL" id="BMJT01000001">
    <property type="protein sequence ID" value="GGG11529.1"/>
    <property type="molecule type" value="Genomic_DNA"/>
</dbReference>
<reference evidence="2" key="2">
    <citation type="submission" date="2020-09" db="EMBL/GenBank/DDBJ databases">
        <authorList>
            <person name="Sun Q."/>
            <person name="Zhou Y."/>
        </authorList>
    </citation>
    <scope>NUCLEOTIDE SEQUENCE</scope>
    <source>
        <strain evidence="2">CGMCC 1.15760</strain>
    </source>
</reference>
<evidence type="ECO:0000313" key="2">
    <source>
        <dbReference type="EMBL" id="GGG11529.1"/>
    </source>
</evidence>
<dbReference type="SUPFAM" id="SSF46689">
    <property type="entry name" value="Homeodomain-like"/>
    <property type="match status" value="1"/>
</dbReference>
<comment type="caution">
    <text evidence="2">The sequence shown here is derived from an EMBL/GenBank/DDBJ whole genome shotgun (WGS) entry which is preliminary data.</text>
</comment>
<dbReference type="RefSeq" id="WP_188613175.1">
    <property type="nucleotide sequence ID" value="NZ_BMJT01000001.1"/>
</dbReference>
<dbReference type="InterPro" id="IPR009057">
    <property type="entry name" value="Homeodomain-like_sf"/>
</dbReference>
<keyword evidence="3" id="KW-1185">Reference proteome</keyword>
<keyword evidence="1" id="KW-0175">Coiled coil</keyword>
<proteinExistence type="predicted"/>
<dbReference type="Gene3D" id="1.10.10.60">
    <property type="entry name" value="Homeodomain-like"/>
    <property type="match status" value="1"/>
</dbReference>